<dbReference type="EMBL" id="JADGMS010000011">
    <property type="protein sequence ID" value="KAF9672857.1"/>
    <property type="molecule type" value="Genomic_DNA"/>
</dbReference>
<gene>
    <name evidence="1" type="ORF">SADUNF_Sadunf11G0087700</name>
</gene>
<dbReference type="AlphaFoldDB" id="A0A835JKE6"/>
<dbReference type="Proteomes" id="UP000657918">
    <property type="component" value="Chromosome 11"/>
</dbReference>
<evidence type="ECO:0000313" key="2">
    <source>
        <dbReference type="Proteomes" id="UP000657918"/>
    </source>
</evidence>
<proteinExistence type="predicted"/>
<protein>
    <submittedName>
        <fullName evidence="1">Uncharacterized protein</fullName>
    </submittedName>
</protein>
<keyword evidence="2" id="KW-1185">Reference proteome</keyword>
<comment type="caution">
    <text evidence="1">The sequence shown here is derived from an EMBL/GenBank/DDBJ whole genome shotgun (WGS) entry which is preliminary data.</text>
</comment>
<name>A0A835JKE6_9ROSI</name>
<accession>A0A835JKE6</accession>
<evidence type="ECO:0000313" key="1">
    <source>
        <dbReference type="EMBL" id="KAF9672857.1"/>
    </source>
</evidence>
<reference evidence="1 2" key="1">
    <citation type="submission" date="2020-10" db="EMBL/GenBank/DDBJ databases">
        <title>Plant Genome Project.</title>
        <authorList>
            <person name="Zhang R.-G."/>
        </authorList>
    </citation>
    <scope>NUCLEOTIDE SEQUENCE [LARGE SCALE GENOMIC DNA]</scope>
    <source>
        <strain evidence="1">FAFU-HL-1</strain>
        <tissue evidence="1">Leaf</tissue>
    </source>
</reference>
<organism evidence="1 2">
    <name type="scientific">Salix dunnii</name>
    <dbReference type="NCBI Taxonomy" id="1413687"/>
    <lineage>
        <taxon>Eukaryota</taxon>
        <taxon>Viridiplantae</taxon>
        <taxon>Streptophyta</taxon>
        <taxon>Embryophyta</taxon>
        <taxon>Tracheophyta</taxon>
        <taxon>Spermatophyta</taxon>
        <taxon>Magnoliopsida</taxon>
        <taxon>eudicotyledons</taxon>
        <taxon>Gunneridae</taxon>
        <taxon>Pentapetalae</taxon>
        <taxon>rosids</taxon>
        <taxon>fabids</taxon>
        <taxon>Malpighiales</taxon>
        <taxon>Salicaceae</taxon>
        <taxon>Saliceae</taxon>
        <taxon>Salix</taxon>
    </lineage>
</organism>
<sequence length="97" mass="10713">MVLLSQNRYGSTASIADHLCIKKSRLYSSATGASSFLTLRAPQHRLARGRSCKDTLSSSPSSMARMVARQRPHHSIKLQLHLHSQNIGLLLIAHHMA</sequence>